<evidence type="ECO:0000313" key="1">
    <source>
        <dbReference type="EMBL" id="KAK6325701.1"/>
    </source>
</evidence>
<proteinExistence type="predicted"/>
<dbReference type="EMBL" id="JAGTTL010000003">
    <property type="protein sequence ID" value="KAK6325701.1"/>
    <property type="molecule type" value="Genomic_DNA"/>
</dbReference>
<protein>
    <submittedName>
        <fullName evidence="1">Uncharacterized protein</fullName>
    </submittedName>
</protein>
<comment type="caution">
    <text evidence="1">The sequence shown here is derived from an EMBL/GenBank/DDBJ whole genome shotgun (WGS) entry which is preliminary data.</text>
</comment>
<name>A0AAN8R514_9TELE</name>
<reference evidence="1 2" key="1">
    <citation type="submission" date="2021-04" db="EMBL/GenBank/DDBJ databases">
        <authorList>
            <person name="De Guttry C."/>
            <person name="Zahm M."/>
            <person name="Klopp C."/>
            <person name="Cabau C."/>
            <person name="Louis A."/>
            <person name="Berthelot C."/>
            <person name="Parey E."/>
            <person name="Roest Crollius H."/>
            <person name="Montfort J."/>
            <person name="Robinson-Rechavi M."/>
            <person name="Bucao C."/>
            <person name="Bouchez O."/>
            <person name="Gislard M."/>
            <person name="Lluch J."/>
            <person name="Milhes M."/>
            <person name="Lampietro C."/>
            <person name="Lopez Roques C."/>
            <person name="Donnadieu C."/>
            <person name="Braasch I."/>
            <person name="Desvignes T."/>
            <person name="Postlethwait J."/>
            <person name="Bobe J."/>
            <person name="Wedekind C."/>
            <person name="Guiguen Y."/>
        </authorList>
    </citation>
    <scope>NUCLEOTIDE SEQUENCE [LARGE SCALE GENOMIC DNA]</scope>
    <source>
        <strain evidence="1">Cs_M1</strain>
        <tissue evidence="1">Blood</tissue>
    </source>
</reference>
<accession>A0AAN8R514</accession>
<evidence type="ECO:0000313" key="2">
    <source>
        <dbReference type="Proteomes" id="UP001356427"/>
    </source>
</evidence>
<dbReference type="AlphaFoldDB" id="A0AAN8R514"/>
<organism evidence="1 2">
    <name type="scientific">Coregonus suidteri</name>
    <dbReference type="NCBI Taxonomy" id="861788"/>
    <lineage>
        <taxon>Eukaryota</taxon>
        <taxon>Metazoa</taxon>
        <taxon>Chordata</taxon>
        <taxon>Craniata</taxon>
        <taxon>Vertebrata</taxon>
        <taxon>Euteleostomi</taxon>
        <taxon>Actinopterygii</taxon>
        <taxon>Neopterygii</taxon>
        <taxon>Teleostei</taxon>
        <taxon>Protacanthopterygii</taxon>
        <taxon>Salmoniformes</taxon>
        <taxon>Salmonidae</taxon>
        <taxon>Coregoninae</taxon>
        <taxon>Coregonus</taxon>
    </lineage>
</organism>
<sequence length="74" mass="8011">MALADASDTKKKNITFDICLALNCQPMSSDLLLTSPCSSARRPLLAMGGCLEVTSQTEGQTALMYRELRAVEMV</sequence>
<gene>
    <name evidence="1" type="ORF">J4Q44_G00050430</name>
</gene>
<dbReference type="Proteomes" id="UP001356427">
    <property type="component" value="Unassembled WGS sequence"/>
</dbReference>
<keyword evidence="2" id="KW-1185">Reference proteome</keyword>